<evidence type="ECO:0000313" key="1">
    <source>
        <dbReference type="EMBL" id="MBB5199237.1"/>
    </source>
</evidence>
<keyword evidence="2" id="KW-1185">Reference proteome</keyword>
<dbReference type="AlphaFoldDB" id="A0A840RLS1"/>
<name>A0A840RLS1_9BURK</name>
<protein>
    <submittedName>
        <fullName evidence="1">Uncharacterized protein</fullName>
    </submittedName>
</protein>
<dbReference type="InterPro" id="IPR047914">
    <property type="entry name" value="TagK-like_C"/>
</dbReference>
<evidence type="ECO:0000313" key="2">
    <source>
        <dbReference type="Proteomes" id="UP000571084"/>
    </source>
</evidence>
<gene>
    <name evidence="1" type="ORF">HNR39_001064</name>
</gene>
<proteinExistence type="predicted"/>
<comment type="caution">
    <text evidence="1">The sequence shown here is derived from an EMBL/GenBank/DDBJ whole genome shotgun (WGS) entry which is preliminary data.</text>
</comment>
<dbReference type="RefSeq" id="WP_168055287.1">
    <property type="nucleotide sequence ID" value="NZ_JAAOZT010000006.1"/>
</dbReference>
<dbReference type="Proteomes" id="UP000571084">
    <property type="component" value="Unassembled WGS sequence"/>
</dbReference>
<dbReference type="NCBIfam" id="NF033419">
    <property type="entry name" value="T6SS_TagK_dom"/>
    <property type="match status" value="1"/>
</dbReference>
<reference evidence="1 2" key="1">
    <citation type="submission" date="2020-08" db="EMBL/GenBank/DDBJ databases">
        <title>Genomic Encyclopedia of Type Strains, Phase IV (KMG-IV): sequencing the most valuable type-strain genomes for metagenomic binning, comparative biology and taxonomic classification.</title>
        <authorList>
            <person name="Goeker M."/>
        </authorList>
    </citation>
    <scope>NUCLEOTIDE SEQUENCE [LARGE SCALE GENOMIC DNA]</scope>
    <source>
        <strain evidence="1 2">DSM 23240</strain>
    </source>
</reference>
<sequence>MIVKLARYGGELLIGEVPISVAVKDCIFMPANGVLASSDASLLVKAKEFVRFFCVKGVPMIENKCALFSCYVNDLALPEGGLLCLNDDDVIEAGVGILLFEKWTKGVPATDELIRRPSTDDVRNIAPHGEMATQSELAPDSDLDLASLLALNGPALIPARKKYFGASEMISGRSAKEDCTGFASDRSPVKFDTDDPLAALSKEYLETLRGGSTNRSERTTVRQNYQMAPIPQDPFSGYEEAVCSGSLLNDLLGRSASINAVLSELNHFNGDAFFSDRQPHEILSLFAPDGAPIRLTPYTGQLSQREHHMISLDSHFQIAGTVIDVKVITP</sequence>
<dbReference type="EMBL" id="JACHHQ010000002">
    <property type="protein sequence ID" value="MBB5199237.1"/>
    <property type="molecule type" value="Genomic_DNA"/>
</dbReference>
<accession>A0A840RLS1</accession>
<organism evidence="1 2">
    <name type="scientific">Glaciimonas immobilis</name>
    <dbReference type="NCBI Taxonomy" id="728004"/>
    <lineage>
        <taxon>Bacteria</taxon>
        <taxon>Pseudomonadati</taxon>
        <taxon>Pseudomonadota</taxon>
        <taxon>Betaproteobacteria</taxon>
        <taxon>Burkholderiales</taxon>
        <taxon>Oxalobacteraceae</taxon>
        <taxon>Glaciimonas</taxon>
    </lineage>
</organism>